<keyword evidence="8" id="KW-0804">Transcription</keyword>
<evidence type="ECO:0000256" key="4">
    <source>
        <dbReference type="ARBA" id="ARBA00022833"/>
    </source>
</evidence>
<keyword evidence="2" id="KW-0479">Metal-binding</keyword>
<dbReference type="InterPro" id="IPR013246">
    <property type="entry name" value="SAGA_su_Sgf11"/>
</dbReference>
<comment type="caution">
    <text evidence="12">The sequence shown here is derived from an EMBL/GenBank/DDBJ whole genome shotgun (WGS) entry which is preliminary data.</text>
</comment>
<evidence type="ECO:0000256" key="8">
    <source>
        <dbReference type="ARBA" id="ARBA00023163"/>
    </source>
</evidence>
<dbReference type="GO" id="GO:0008270">
    <property type="term" value="F:zinc ion binding"/>
    <property type="evidence" value="ECO:0007669"/>
    <property type="project" value="UniProtKB-KW"/>
</dbReference>
<dbReference type="Pfam" id="PF08209">
    <property type="entry name" value="Sgf11"/>
    <property type="match status" value="1"/>
</dbReference>
<evidence type="ECO:0000256" key="11">
    <source>
        <dbReference type="SAM" id="MobiDB-lite"/>
    </source>
</evidence>
<sequence length="174" mass="19399">MTSSDDQILFSTFCGTLLDQMLEQIVQNMITRLMFDEKVMRNNYGTIDAPKFHEVQPTKNKTNNNERTGDKSNKPINLENSDSDESDAETNNQTNNVQTSSEPDIGRFSLHINGKDVYANALTDNKKFLGDRASSIVIGTAQDMYFSCSNCGRKIAGSRFGAHIDKCLGGRSRK</sequence>
<gene>
    <name evidence="12" type="ORF">CANINC_004841</name>
</gene>
<dbReference type="AlphaFoldDB" id="A0A4T0WV14"/>
<feature type="compositionally biased region" description="Low complexity" evidence="11">
    <location>
        <begin position="90"/>
        <end position="99"/>
    </location>
</feature>
<protein>
    <recommendedName>
        <fullName evidence="10">SAGA-associated factor 11</fullName>
    </recommendedName>
</protein>
<evidence type="ECO:0000256" key="2">
    <source>
        <dbReference type="ARBA" id="ARBA00022723"/>
    </source>
</evidence>
<feature type="compositionally biased region" description="Polar residues" evidence="11">
    <location>
        <begin position="57"/>
        <end position="66"/>
    </location>
</feature>
<comment type="subcellular location">
    <subcellularLocation>
        <location evidence="1 10">Nucleus</location>
    </subcellularLocation>
</comment>
<dbReference type="GO" id="GO:0005634">
    <property type="term" value="C:nucleus"/>
    <property type="evidence" value="ECO:0007669"/>
    <property type="project" value="UniProtKB-SubCell"/>
</dbReference>
<evidence type="ECO:0000256" key="5">
    <source>
        <dbReference type="ARBA" id="ARBA00022853"/>
    </source>
</evidence>
<name>A0A4T0WV14_9ASCO</name>
<evidence type="ECO:0000256" key="9">
    <source>
        <dbReference type="ARBA" id="ARBA00023242"/>
    </source>
</evidence>
<evidence type="ECO:0000313" key="13">
    <source>
        <dbReference type="Proteomes" id="UP000307173"/>
    </source>
</evidence>
<organism evidence="12 13">
    <name type="scientific">Pichia inconspicua</name>
    <dbReference type="NCBI Taxonomy" id="52247"/>
    <lineage>
        <taxon>Eukaryota</taxon>
        <taxon>Fungi</taxon>
        <taxon>Dikarya</taxon>
        <taxon>Ascomycota</taxon>
        <taxon>Saccharomycotina</taxon>
        <taxon>Pichiomycetes</taxon>
        <taxon>Pichiales</taxon>
        <taxon>Pichiaceae</taxon>
        <taxon>Pichia</taxon>
    </lineage>
</organism>
<comment type="function">
    <text evidence="10">Functions as component of the transcription regulatory histone acetylation (HAT) complex SAGA. At the promoters, SAGA is required for recruitment of the basal transcription machinery. It influences RNA polymerase II transcriptional activity through different activities such as TBP interaction and promoter selectivity, interaction with transcription activators, and chromatin modification through histone acetylation and deubiquitination. SAGA acetylates nucleosomal histone H3 to some extent (to form H3K9ac, H3K14ac, H3K18ac and H3K23ac). SAGA interacts with DNA via upstream activating sequences (UASs). Involved in transcriptional regulation of a subset of SAGA-regulated genes. Within the SAGA complex, participates in a subcomplex, that specifically deubiquitinates histones H2B.</text>
</comment>
<dbReference type="GO" id="GO:0070461">
    <property type="term" value="C:SAGA-type complex"/>
    <property type="evidence" value="ECO:0007669"/>
    <property type="project" value="UniProtKB-ARBA"/>
</dbReference>
<accession>A0A4T0WV14</accession>
<dbReference type="GO" id="GO:0006325">
    <property type="term" value="P:chromatin organization"/>
    <property type="evidence" value="ECO:0007669"/>
    <property type="project" value="UniProtKB-KW"/>
</dbReference>
<evidence type="ECO:0000256" key="1">
    <source>
        <dbReference type="ARBA" id="ARBA00004123"/>
    </source>
</evidence>
<dbReference type="Proteomes" id="UP000307173">
    <property type="component" value="Unassembled WGS sequence"/>
</dbReference>
<dbReference type="OrthoDB" id="21557at2759"/>
<proteinExistence type="inferred from homology"/>
<evidence type="ECO:0000256" key="7">
    <source>
        <dbReference type="ARBA" id="ARBA00023159"/>
    </source>
</evidence>
<keyword evidence="6" id="KW-0805">Transcription regulation</keyword>
<evidence type="ECO:0000256" key="6">
    <source>
        <dbReference type="ARBA" id="ARBA00023015"/>
    </source>
</evidence>
<keyword evidence="4" id="KW-0862">Zinc</keyword>
<keyword evidence="5" id="KW-0156">Chromatin regulator</keyword>
<keyword evidence="13" id="KW-1185">Reference proteome</keyword>
<dbReference type="Gene3D" id="3.30.160.60">
    <property type="entry name" value="Classic Zinc Finger"/>
    <property type="match status" value="1"/>
</dbReference>
<evidence type="ECO:0000256" key="3">
    <source>
        <dbReference type="ARBA" id="ARBA00022771"/>
    </source>
</evidence>
<keyword evidence="7 10" id="KW-0010">Activator</keyword>
<comment type="similarity">
    <text evidence="10">Belongs to the SGF11 family.</text>
</comment>
<feature type="region of interest" description="Disordered" evidence="11">
    <location>
        <begin position="50"/>
        <end position="106"/>
    </location>
</feature>
<dbReference type="EMBL" id="SELW01000668">
    <property type="protein sequence ID" value="TID13893.1"/>
    <property type="molecule type" value="Genomic_DNA"/>
</dbReference>
<reference evidence="12 13" key="1">
    <citation type="journal article" date="2019" name="Front. Genet.">
        <title>Whole-Genome Sequencing of the Opportunistic Yeast Pathogen Candida inconspicua Uncovers Its Hybrid Origin.</title>
        <authorList>
            <person name="Mixao V."/>
            <person name="Hansen A.P."/>
            <person name="Saus E."/>
            <person name="Boekhout T."/>
            <person name="Lass-Florl C."/>
            <person name="Gabaldon T."/>
        </authorList>
    </citation>
    <scope>NUCLEOTIDE SEQUENCE [LARGE SCALE GENOMIC DNA]</scope>
    <source>
        <strain evidence="12 13">CBS 180</strain>
    </source>
</reference>
<evidence type="ECO:0000313" key="12">
    <source>
        <dbReference type="EMBL" id="TID13893.1"/>
    </source>
</evidence>
<dbReference type="STRING" id="52247.A0A4T0WV14"/>
<keyword evidence="3" id="KW-0863">Zinc-finger</keyword>
<evidence type="ECO:0000256" key="10">
    <source>
        <dbReference type="RuleBase" id="RU261113"/>
    </source>
</evidence>
<keyword evidence="9" id="KW-0539">Nucleus</keyword>
<comment type="subunit">
    <text evidence="10">Component of the 1.8 MDa SAGA transcription coactivator-HAT complex. SAGA is built of 5 distinct domains with specialized functions. Within the SAGA complex, SUS1, SGF11, SGF73 and UBP8 form an additional subcomplex of SAGA called the DUB module (deubiquitination module). Interacts directly with SGF73, SUS1 and UBP8.</text>
</comment>